<evidence type="ECO:0000256" key="1">
    <source>
        <dbReference type="SAM" id="Phobius"/>
    </source>
</evidence>
<dbReference type="Proteomes" id="UP001596026">
    <property type="component" value="Unassembled WGS sequence"/>
</dbReference>
<keyword evidence="1" id="KW-1133">Transmembrane helix</keyword>
<evidence type="ECO:0000313" key="2">
    <source>
        <dbReference type="EMBL" id="MFC4709074.1"/>
    </source>
</evidence>
<keyword evidence="1" id="KW-0472">Membrane</keyword>
<accession>A0ABV9M234</accession>
<sequence length="133" mass="15012">MKKNKVFGYTMIALSIVSLIILILGRSSFSRNIEIVLTLMFSSFFSIGLVTVKHNALMINDKDYSVEVEDERNKLIKEKTGNIANLINIALLGAITVVFIAYDYIIPAIITGVFIFLQPVMMIFISNYLEKKI</sequence>
<organism evidence="2 3">
    <name type="scientific">Enterococcus eurekensis</name>
    <dbReference type="NCBI Taxonomy" id="1159753"/>
    <lineage>
        <taxon>Bacteria</taxon>
        <taxon>Bacillati</taxon>
        <taxon>Bacillota</taxon>
        <taxon>Bacilli</taxon>
        <taxon>Lactobacillales</taxon>
        <taxon>Enterococcaceae</taxon>
        <taxon>Enterococcus</taxon>
    </lineage>
</organism>
<feature type="transmembrane region" description="Helical" evidence="1">
    <location>
        <begin position="7"/>
        <end position="29"/>
    </location>
</feature>
<protein>
    <recommendedName>
        <fullName evidence="4">DUF2178 domain-containing protein</fullName>
    </recommendedName>
</protein>
<keyword evidence="1" id="KW-0812">Transmembrane</keyword>
<reference evidence="3" key="1">
    <citation type="journal article" date="2019" name="Int. J. Syst. Evol. Microbiol.">
        <title>The Global Catalogue of Microorganisms (GCM) 10K type strain sequencing project: providing services to taxonomists for standard genome sequencing and annotation.</title>
        <authorList>
            <consortium name="The Broad Institute Genomics Platform"/>
            <consortium name="The Broad Institute Genome Sequencing Center for Infectious Disease"/>
            <person name="Wu L."/>
            <person name="Ma J."/>
        </authorList>
    </citation>
    <scope>NUCLEOTIDE SEQUENCE [LARGE SCALE GENOMIC DNA]</scope>
    <source>
        <strain evidence="3">CGMCC 1.19061</strain>
    </source>
</reference>
<evidence type="ECO:0008006" key="4">
    <source>
        <dbReference type="Google" id="ProtNLM"/>
    </source>
</evidence>
<proteinExistence type="predicted"/>
<evidence type="ECO:0000313" key="3">
    <source>
        <dbReference type="Proteomes" id="UP001596026"/>
    </source>
</evidence>
<keyword evidence="3" id="KW-1185">Reference proteome</keyword>
<gene>
    <name evidence="2" type="ORF">ACFO3L_00225</name>
</gene>
<dbReference type="RefSeq" id="WP_379962782.1">
    <property type="nucleotide sequence ID" value="NZ_JBHSGT010000003.1"/>
</dbReference>
<dbReference type="EMBL" id="JBHSGT010000003">
    <property type="protein sequence ID" value="MFC4709074.1"/>
    <property type="molecule type" value="Genomic_DNA"/>
</dbReference>
<feature type="transmembrane region" description="Helical" evidence="1">
    <location>
        <begin position="108"/>
        <end position="129"/>
    </location>
</feature>
<comment type="caution">
    <text evidence="2">The sequence shown here is derived from an EMBL/GenBank/DDBJ whole genome shotgun (WGS) entry which is preliminary data.</text>
</comment>
<name>A0ABV9M234_9ENTE</name>
<feature type="transmembrane region" description="Helical" evidence="1">
    <location>
        <begin position="35"/>
        <end position="52"/>
    </location>
</feature>
<feature type="transmembrane region" description="Helical" evidence="1">
    <location>
        <begin position="82"/>
        <end position="102"/>
    </location>
</feature>